<proteinExistence type="predicted"/>
<dbReference type="AlphaFoldDB" id="A0ABD0KIV6"/>
<protein>
    <submittedName>
        <fullName evidence="1">Uncharacterized protein</fullName>
    </submittedName>
</protein>
<reference evidence="1 2" key="1">
    <citation type="journal article" date="2023" name="Sci. Data">
        <title>Genome assembly of the Korean intertidal mud-creeper Batillaria attramentaria.</title>
        <authorList>
            <person name="Patra A.K."/>
            <person name="Ho P.T."/>
            <person name="Jun S."/>
            <person name="Lee S.J."/>
            <person name="Kim Y."/>
            <person name="Won Y.J."/>
        </authorList>
    </citation>
    <scope>NUCLEOTIDE SEQUENCE [LARGE SCALE GENOMIC DNA]</scope>
    <source>
        <strain evidence="1">Wonlab-2016</strain>
    </source>
</reference>
<dbReference type="EMBL" id="JACVVK020000169">
    <property type="protein sequence ID" value="KAK7487125.1"/>
    <property type="molecule type" value="Genomic_DNA"/>
</dbReference>
<evidence type="ECO:0000313" key="2">
    <source>
        <dbReference type="Proteomes" id="UP001519460"/>
    </source>
</evidence>
<name>A0ABD0KIV6_9CAEN</name>
<feature type="non-terminal residue" evidence="1">
    <location>
        <position position="1"/>
    </location>
</feature>
<evidence type="ECO:0000313" key="1">
    <source>
        <dbReference type="EMBL" id="KAK7487125.1"/>
    </source>
</evidence>
<sequence>CDINRINQTYSKQNSHFEPGVSSSSIRTKFLKVDPMDISTPLPQKEKEKLNAAKAAVTEATSGVKTATLGLEVTVGSNPPLYTPIAPAVWILSPRSRDIYPCNQMCEG</sequence>
<dbReference type="Proteomes" id="UP001519460">
    <property type="component" value="Unassembled WGS sequence"/>
</dbReference>
<comment type="caution">
    <text evidence="1">The sequence shown here is derived from an EMBL/GenBank/DDBJ whole genome shotgun (WGS) entry which is preliminary data.</text>
</comment>
<accession>A0ABD0KIV6</accession>
<keyword evidence="2" id="KW-1185">Reference proteome</keyword>
<gene>
    <name evidence="1" type="ORF">BaRGS_00021620</name>
</gene>
<organism evidence="1 2">
    <name type="scientific">Batillaria attramentaria</name>
    <dbReference type="NCBI Taxonomy" id="370345"/>
    <lineage>
        <taxon>Eukaryota</taxon>
        <taxon>Metazoa</taxon>
        <taxon>Spiralia</taxon>
        <taxon>Lophotrochozoa</taxon>
        <taxon>Mollusca</taxon>
        <taxon>Gastropoda</taxon>
        <taxon>Caenogastropoda</taxon>
        <taxon>Sorbeoconcha</taxon>
        <taxon>Cerithioidea</taxon>
        <taxon>Batillariidae</taxon>
        <taxon>Batillaria</taxon>
    </lineage>
</organism>